<comment type="cofactor">
    <cofactor evidence="1">
        <name>Mg(2+)</name>
        <dbReference type="ChEBI" id="CHEBI:18420"/>
    </cofactor>
</comment>
<dbReference type="InterPro" id="IPR000092">
    <property type="entry name" value="Polyprenyl_synt"/>
</dbReference>
<dbReference type="Gene3D" id="1.10.600.10">
    <property type="entry name" value="Farnesyl Diphosphate Synthase"/>
    <property type="match status" value="1"/>
</dbReference>
<dbReference type="FunFam" id="1.10.600.10:FF:000001">
    <property type="entry name" value="Geranylgeranyl diphosphate synthase"/>
    <property type="match status" value="1"/>
</dbReference>
<dbReference type="InterPro" id="IPR046357">
    <property type="entry name" value="PPIase_dom_sf"/>
</dbReference>
<dbReference type="EC" id="5.2.1.8" evidence="7"/>
<keyword evidence="6" id="KW-0414">Isoprene biosynthesis</keyword>
<dbReference type="CDD" id="cd00685">
    <property type="entry name" value="Trans_IPPS_HT"/>
    <property type="match status" value="1"/>
</dbReference>
<dbReference type="STRING" id="7395.A0A1A9VJK8"/>
<keyword evidence="4" id="KW-0479">Metal-binding</keyword>
<dbReference type="InterPro" id="IPR001179">
    <property type="entry name" value="PPIase_FKBP_dom"/>
</dbReference>
<comment type="similarity">
    <text evidence="2">Belongs to the FPP/GGPP synthase family.</text>
</comment>
<reference evidence="9" key="1">
    <citation type="submission" date="2020-05" db="UniProtKB">
        <authorList>
            <consortium name="EnsemblMetazoa"/>
        </authorList>
    </citation>
    <scope>IDENTIFICATION</scope>
    <source>
        <strain evidence="9">TTRI</strain>
    </source>
</reference>
<dbReference type="Proteomes" id="UP000078200">
    <property type="component" value="Unassembled WGS sequence"/>
</dbReference>
<evidence type="ECO:0000256" key="6">
    <source>
        <dbReference type="ARBA" id="ARBA00023229"/>
    </source>
</evidence>
<keyword evidence="5" id="KW-0460">Magnesium</keyword>
<keyword evidence="7" id="KW-0413">Isomerase</keyword>
<dbReference type="VEuPathDB" id="VectorBase:GAUT039432"/>
<dbReference type="SUPFAM" id="SSF54534">
    <property type="entry name" value="FKBP-like"/>
    <property type="match status" value="1"/>
</dbReference>
<evidence type="ECO:0000256" key="4">
    <source>
        <dbReference type="ARBA" id="ARBA00022723"/>
    </source>
</evidence>
<keyword evidence="7" id="KW-0697">Rotamase</keyword>
<dbReference type="GO" id="GO:0046872">
    <property type="term" value="F:metal ion binding"/>
    <property type="evidence" value="ECO:0007669"/>
    <property type="project" value="UniProtKB-KW"/>
</dbReference>
<evidence type="ECO:0000256" key="1">
    <source>
        <dbReference type="ARBA" id="ARBA00001946"/>
    </source>
</evidence>
<dbReference type="InterPro" id="IPR008949">
    <property type="entry name" value="Isoprenoid_synthase_dom_sf"/>
</dbReference>
<dbReference type="GO" id="GO:0003755">
    <property type="term" value="F:peptidyl-prolyl cis-trans isomerase activity"/>
    <property type="evidence" value="ECO:0007669"/>
    <property type="project" value="UniProtKB-KW"/>
</dbReference>
<keyword evidence="3" id="KW-0808">Transferase</keyword>
<evidence type="ECO:0000256" key="7">
    <source>
        <dbReference type="PROSITE-ProRule" id="PRU00277"/>
    </source>
</evidence>
<proteinExistence type="inferred from homology"/>
<protein>
    <recommendedName>
        <fullName evidence="7">peptidylprolyl isomerase</fullName>
        <ecNumber evidence="7">5.2.1.8</ecNumber>
    </recommendedName>
</protein>
<dbReference type="SUPFAM" id="SSF48576">
    <property type="entry name" value="Terpenoid synthases"/>
    <property type="match status" value="1"/>
</dbReference>
<sequence>MLDETTKNLLIVEVNKLLPENSENKLISAMRYILLAPAKHIRSFLVVASSRVFNTEAKKVISVAAAIEFVHAYSLIHDDLPCMDNSDTRRSQLSCHKKFDEATAVLAGDGLLTLAFEVLSSLNEKRCEIIKVLSQAIGIRGMVGGQVLDIGADFNKIKEIHLMKTAKLFAASCEIGAIIGNATDKQRKALYNYGINLGLIFQAKDDIEDYEQDKTNNLMSVLGKSEVEDYIDALFKQGVDNLSALSGDTNYLYDLLNQVRKDGKPEKKDKLYEISATHGGLIQTIAHYLVKPILESALDRYTEKHGLTEYLEEMTQQKEEDSINFYEITEGSDSKAFCALEVLLHIYKISNNNLTTLPSKVSDVTLKIDQDDLKEVGLGVIGMKEGGERVVTIANDNKVNFNSYYVKLIEVKDKYPDSVNNLMVFNDLINKTGKQVRCGDEISVKYSVKEHNGEYIVKDQTVQFRVGDKKIPLAIELGVVGMRAGNKRTILSPPDLLTITDDMLIKDIDYDEENISIIDLSLDIKQEVAAHHSTVEKQPKEYS</sequence>
<evidence type="ECO:0000256" key="3">
    <source>
        <dbReference type="ARBA" id="ARBA00022679"/>
    </source>
</evidence>
<dbReference type="Pfam" id="PF00254">
    <property type="entry name" value="FKBP_C"/>
    <property type="match status" value="1"/>
</dbReference>
<dbReference type="PROSITE" id="PS50059">
    <property type="entry name" value="FKBP_PPIASE"/>
    <property type="match status" value="1"/>
</dbReference>
<name>A0A1A9VJK8_GLOAU</name>
<accession>A0A1A9VJK8</accession>
<dbReference type="Pfam" id="PF00348">
    <property type="entry name" value="polyprenyl_synt"/>
    <property type="match status" value="1"/>
</dbReference>
<evidence type="ECO:0000313" key="10">
    <source>
        <dbReference type="Proteomes" id="UP000078200"/>
    </source>
</evidence>
<dbReference type="AlphaFoldDB" id="A0A1A9VJK8"/>
<dbReference type="GO" id="GO:0042811">
    <property type="term" value="P:pheromone biosynthetic process"/>
    <property type="evidence" value="ECO:0007669"/>
    <property type="project" value="UniProtKB-ARBA"/>
</dbReference>
<evidence type="ECO:0000256" key="2">
    <source>
        <dbReference type="ARBA" id="ARBA00006706"/>
    </source>
</evidence>
<comment type="catalytic activity">
    <reaction evidence="7">
        <text>[protein]-peptidylproline (omega=180) = [protein]-peptidylproline (omega=0)</text>
        <dbReference type="Rhea" id="RHEA:16237"/>
        <dbReference type="Rhea" id="RHEA-COMP:10747"/>
        <dbReference type="Rhea" id="RHEA-COMP:10748"/>
        <dbReference type="ChEBI" id="CHEBI:83833"/>
        <dbReference type="ChEBI" id="CHEBI:83834"/>
        <dbReference type="EC" id="5.2.1.8"/>
    </reaction>
</comment>
<dbReference type="EnsemblMetazoa" id="GAUT039432-RA">
    <property type="protein sequence ID" value="GAUT039432-PA"/>
    <property type="gene ID" value="GAUT039432"/>
</dbReference>
<organism evidence="9 10">
    <name type="scientific">Glossina austeni</name>
    <name type="common">Savannah tsetse fly</name>
    <dbReference type="NCBI Taxonomy" id="7395"/>
    <lineage>
        <taxon>Eukaryota</taxon>
        <taxon>Metazoa</taxon>
        <taxon>Ecdysozoa</taxon>
        <taxon>Arthropoda</taxon>
        <taxon>Hexapoda</taxon>
        <taxon>Insecta</taxon>
        <taxon>Pterygota</taxon>
        <taxon>Neoptera</taxon>
        <taxon>Endopterygota</taxon>
        <taxon>Diptera</taxon>
        <taxon>Brachycera</taxon>
        <taxon>Muscomorpha</taxon>
        <taxon>Hippoboscoidea</taxon>
        <taxon>Glossinidae</taxon>
        <taxon>Glossina</taxon>
    </lineage>
</organism>
<dbReference type="PANTHER" id="PTHR43281">
    <property type="entry name" value="FARNESYL DIPHOSPHATE SYNTHASE"/>
    <property type="match status" value="1"/>
</dbReference>
<dbReference type="GO" id="GO:0008299">
    <property type="term" value="P:isoprenoid biosynthetic process"/>
    <property type="evidence" value="ECO:0007669"/>
    <property type="project" value="UniProtKB-KW"/>
</dbReference>
<feature type="domain" description="PPIase FKBP-type" evidence="8">
    <location>
        <begin position="439"/>
        <end position="496"/>
    </location>
</feature>
<keyword evidence="10" id="KW-1185">Reference proteome</keyword>
<dbReference type="Gene3D" id="3.10.50.40">
    <property type="match status" value="1"/>
</dbReference>
<dbReference type="GO" id="GO:0004659">
    <property type="term" value="F:prenyltransferase activity"/>
    <property type="evidence" value="ECO:0007669"/>
    <property type="project" value="InterPro"/>
</dbReference>
<dbReference type="PANTHER" id="PTHR43281:SF1">
    <property type="entry name" value="FARNESYL DIPHOSPHATE SYNTHASE"/>
    <property type="match status" value="1"/>
</dbReference>
<dbReference type="SFLD" id="SFLDG01017">
    <property type="entry name" value="Polyprenyl_Transferase_Like"/>
    <property type="match status" value="1"/>
</dbReference>
<evidence type="ECO:0000259" key="8">
    <source>
        <dbReference type="PROSITE" id="PS50059"/>
    </source>
</evidence>
<dbReference type="SFLD" id="SFLDS00005">
    <property type="entry name" value="Isoprenoid_Synthase_Type_I"/>
    <property type="match status" value="1"/>
</dbReference>
<evidence type="ECO:0000313" key="9">
    <source>
        <dbReference type="EnsemblMetazoa" id="GAUT039432-PA"/>
    </source>
</evidence>
<evidence type="ECO:0000256" key="5">
    <source>
        <dbReference type="ARBA" id="ARBA00022842"/>
    </source>
</evidence>